<dbReference type="RefSeq" id="WP_005796204.1">
    <property type="nucleotide sequence ID" value="NZ_ACQT01000059.1"/>
</dbReference>
<dbReference type="PANTHER" id="PTHR32322">
    <property type="entry name" value="INNER MEMBRANE TRANSPORTER"/>
    <property type="match status" value="1"/>
</dbReference>
<evidence type="ECO:0000256" key="3">
    <source>
        <dbReference type="ARBA" id="ARBA00022989"/>
    </source>
</evidence>
<feature type="transmembrane region" description="Helical" evidence="5">
    <location>
        <begin position="127"/>
        <end position="146"/>
    </location>
</feature>
<protein>
    <recommendedName>
        <fullName evidence="6">EamA domain-containing protein</fullName>
    </recommendedName>
</protein>
<evidence type="ECO:0000313" key="7">
    <source>
        <dbReference type="EMBL" id="EER60378.1"/>
    </source>
</evidence>
<proteinExistence type="predicted"/>
<feature type="domain" description="EamA" evidence="6">
    <location>
        <begin position="17"/>
        <end position="143"/>
    </location>
</feature>
<feature type="transmembrane region" description="Helical" evidence="5">
    <location>
        <begin position="250"/>
        <end position="270"/>
    </location>
</feature>
<feature type="transmembrane region" description="Helical" evidence="5">
    <location>
        <begin position="100"/>
        <end position="120"/>
    </location>
</feature>
<name>C5T583_ACIDE</name>
<comment type="subcellular location">
    <subcellularLocation>
        <location evidence="1">Membrane</location>
        <topology evidence="1">Multi-pass membrane protein</topology>
    </subcellularLocation>
</comment>
<dbReference type="GO" id="GO:0016020">
    <property type="term" value="C:membrane"/>
    <property type="evidence" value="ECO:0007669"/>
    <property type="project" value="UniProtKB-SubCell"/>
</dbReference>
<keyword evidence="2 5" id="KW-0812">Transmembrane</keyword>
<feature type="transmembrane region" description="Helical" evidence="5">
    <location>
        <begin position="217"/>
        <end position="238"/>
    </location>
</feature>
<evidence type="ECO:0000256" key="4">
    <source>
        <dbReference type="ARBA" id="ARBA00023136"/>
    </source>
</evidence>
<dbReference type="AlphaFoldDB" id="C5T583"/>
<gene>
    <name evidence="7" type="ORF">AcdelDRAFT_2063</name>
</gene>
<evidence type="ECO:0000313" key="8">
    <source>
        <dbReference type="Proteomes" id="UP000003856"/>
    </source>
</evidence>
<evidence type="ECO:0000259" key="6">
    <source>
        <dbReference type="Pfam" id="PF00892"/>
    </source>
</evidence>
<sequence length="309" mass="32487">MNAPSTQPVSAWLGEFVLLSALWGASFLFTRLGAAEFGPLTTAGLRVALATLFLWPLLVRQGQWPALRRHWRPILLAGIINSAIPFALFAWAVLHIATGLTSILNATVPLFGALVAWLWLGDRISRLRWIGLALGFVGVALLAWRAPAGTGFKSGQAAWAIAACLMASTCYALAASFARRYLTGIPPLATATGSQLGATLGLALPALWFWPAQMPGLRAWAAILAIAVLCTGIAYILYFRLIAHAGPSRALAVTFLAPVFAVAYGTALLGETITPWMVGCGLVIVCGTMLSTGLIGAAGPRPGAARVQD</sequence>
<feature type="transmembrane region" description="Helical" evidence="5">
    <location>
        <begin position="276"/>
        <end position="298"/>
    </location>
</feature>
<dbReference type="Pfam" id="PF00892">
    <property type="entry name" value="EamA"/>
    <property type="match status" value="2"/>
</dbReference>
<feature type="transmembrane region" description="Helical" evidence="5">
    <location>
        <begin position="71"/>
        <end position="94"/>
    </location>
</feature>
<dbReference type="InterPro" id="IPR037185">
    <property type="entry name" value="EmrE-like"/>
</dbReference>
<dbReference type="EMBL" id="ACQT01000059">
    <property type="protein sequence ID" value="EER60378.1"/>
    <property type="molecule type" value="Genomic_DNA"/>
</dbReference>
<dbReference type="OrthoDB" id="9810556at2"/>
<dbReference type="Gene3D" id="1.10.3730.20">
    <property type="match status" value="1"/>
</dbReference>
<dbReference type="InterPro" id="IPR000620">
    <property type="entry name" value="EamA_dom"/>
</dbReference>
<reference evidence="7 8" key="1">
    <citation type="submission" date="2009-05" db="EMBL/GenBank/DDBJ databases">
        <title>The draft genome of Acidovorax delafieldii 2AN.</title>
        <authorList>
            <consortium name="US DOE Joint Genome Institute (JGI-PGF)"/>
            <person name="Lucas S."/>
            <person name="Copeland A."/>
            <person name="Lapidus A."/>
            <person name="Glavina del Rio T."/>
            <person name="Tice H."/>
            <person name="Bruce D."/>
            <person name="Goodwin L."/>
            <person name="Pitluck S."/>
            <person name="Larimer F."/>
            <person name="Land M.L."/>
            <person name="Hauser L."/>
            <person name="Shelobolina E.S."/>
            <person name="Picardal F."/>
            <person name="Roden E."/>
            <person name="Emerson D."/>
        </authorList>
    </citation>
    <scope>NUCLEOTIDE SEQUENCE [LARGE SCALE GENOMIC DNA]</scope>
    <source>
        <strain evidence="7 8">2AN</strain>
    </source>
</reference>
<comment type="caution">
    <text evidence="7">The sequence shown here is derived from an EMBL/GenBank/DDBJ whole genome shotgun (WGS) entry which is preliminary data.</text>
</comment>
<keyword evidence="8" id="KW-1185">Reference proteome</keyword>
<accession>C5T583</accession>
<dbReference type="Proteomes" id="UP000003856">
    <property type="component" value="Unassembled WGS sequence"/>
</dbReference>
<evidence type="ECO:0000256" key="5">
    <source>
        <dbReference type="SAM" id="Phobius"/>
    </source>
</evidence>
<evidence type="ECO:0000256" key="1">
    <source>
        <dbReference type="ARBA" id="ARBA00004141"/>
    </source>
</evidence>
<evidence type="ECO:0000256" key="2">
    <source>
        <dbReference type="ARBA" id="ARBA00022692"/>
    </source>
</evidence>
<dbReference type="PANTHER" id="PTHR32322:SF9">
    <property type="entry name" value="AMINO-ACID METABOLITE EFFLUX PUMP-RELATED"/>
    <property type="match status" value="1"/>
</dbReference>
<feature type="transmembrane region" description="Helical" evidence="5">
    <location>
        <begin position="158"/>
        <end position="178"/>
    </location>
</feature>
<dbReference type="PATRIC" id="fig|573060.9.peg.3070"/>
<organism evidence="7 8">
    <name type="scientific">Acidovorax delafieldii 2AN</name>
    <dbReference type="NCBI Taxonomy" id="573060"/>
    <lineage>
        <taxon>Bacteria</taxon>
        <taxon>Pseudomonadati</taxon>
        <taxon>Pseudomonadota</taxon>
        <taxon>Betaproteobacteria</taxon>
        <taxon>Burkholderiales</taxon>
        <taxon>Comamonadaceae</taxon>
        <taxon>Acidovorax</taxon>
    </lineage>
</organism>
<dbReference type="SUPFAM" id="SSF103481">
    <property type="entry name" value="Multidrug resistance efflux transporter EmrE"/>
    <property type="match status" value="2"/>
</dbReference>
<feature type="domain" description="EamA" evidence="6">
    <location>
        <begin position="159"/>
        <end position="291"/>
    </location>
</feature>
<dbReference type="InterPro" id="IPR050638">
    <property type="entry name" value="AA-Vitamin_Transporters"/>
</dbReference>
<feature type="transmembrane region" description="Helical" evidence="5">
    <location>
        <begin position="12"/>
        <end position="34"/>
    </location>
</feature>
<keyword evidence="3 5" id="KW-1133">Transmembrane helix</keyword>
<keyword evidence="4 5" id="KW-0472">Membrane</keyword>
<feature type="transmembrane region" description="Helical" evidence="5">
    <location>
        <begin position="190"/>
        <end position="211"/>
    </location>
</feature>
<feature type="transmembrane region" description="Helical" evidence="5">
    <location>
        <begin position="40"/>
        <end position="59"/>
    </location>
</feature>